<gene>
    <name evidence="1" type="ORF">FK256_07030</name>
</gene>
<name>A0A508A0I2_9ACTO</name>
<accession>A0A508A0I2</accession>
<dbReference type="Proteomes" id="UP000319010">
    <property type="component" value="Unassembled WGS sequence"/>
</dbReference>
<reference evidence="1 2" key="1">
    <citation type="submission" date="2019-06" db="EMBL/GenBank/DDBJ databases">
        <title>Draft genome sequence of Actinomyces johnsonii CCUG 34287T.</title>
        <authorList>
            <person name="Salva-Serra F."/>
            <person name="Cardew S."/>
            <person name="Moore E."/>
        </authorList>
    </citation>
    <scope>NUCLEOTIDE SEQUENCE [LARGE SCALE GENOMIC DNA]</scope>
    <source>
        <strain evidence="1 2">CCUG 34287</strain>
    </source>
</reference>
<evidence type="ECO:0000313" key="2">
    <source>
        <dbReference type="Proteomes" id="UP000319010"/>
    </source>
</evidence>
<dbReference type="RefSeq" id="WP_141424246.1">
    <property type="nucleotide sequence ID" value="NZ_JASPFB010000021.1"/>
</dbReference>
<proteinExistence type="predicted"/>
<sequence>MSYDILVFEPETVTDADFPQWWKQVSQWEEPHDYDTTEHSTRPIKSFYRDLIRTFPPLNGPYALMDEELDAREAEGLPVGDYVIGADFIYIGVGWSHADALVRTVGELAQMHRLAIAYVSGDSSIIRP</sequence>
<protein>
    <submittedName>
        <fullName evidence="1">Uncharacterized protein</fullName>
    </submittedName>
</protein>
<dbReference type="AlphaFoldDB" id="A0A508A0I2"/>
<organism evidence="1 2">
    <name type="scientific">Actinomyces johnsonii</name>
    <dbReference type="NCBI Taxonomy" id="544581"/>
    <lineage>
        <taxon>Bacteria</taxon>
        <taxon>Bacillati</taxon>
        <taxon>Actinomycetota</taxon>
        <taxon>Actinomycetes</taxon>
        <taxon>Actinomycetales</taxon>
        <taxon>Actinomycetaceae</taxon>
        <taxon>Actinomyces</taxon>
    </lineage>
</organism>
<dbReference type="EMBL" id="VICB01000009">
    <property type="protein sequence ID" value="TQD43329.1"/>
    <property type="molecule type" value="Genomic_DNA"/>
</dbReference>
<comment type="caution">
    <text evidence="1">The sequence shown here is derived from an EMBL/GenBank/DDBJ whole genome shotgun (WGS) entry which is preliminary data.</text>
</comment>
<evidence type="ECO:0000313" key="1">
    <source>
        <dbReference type="EMBL" id="TQD43329.1"/>
    </source>
</evidence>